<comment type="caution">
    <text evidence="1">The sequence shown here is derived from an EMBL/GenBank/DDBJ whole genome shotgun (WGS) entry which is preliminary data.</text>
</comment>
<evidence type="ECO:0000313" key="1">
    <source>
        <dbReference type="EMBL" id="TGG37121.1"/>
    </source>
</evidence>
<reference evidence="1 2" key="1">
    <citation type="submission" date="2019-02" db="EMBL/GenBank/DDBJ databases">
        <title>Isolation and identification of novel species under the genus Muribaculum.</title>
        <authorList>
            <person name="Miyake S."/>
            <person name="Ding Y."/>
            <person name="Low A."/>
            <person name="Soh M."/>
            <person name="Seedorf H."/>
        </authorList>
    </citation>
    <scope>NUCLEOTIDE SEQUENCE [LARGE SCALE GENOMIC DNA]</scope>
    <source>
        <strain evidence="1 2">TLL-A3</strain>
    </source>
</reference>
<dbReference type="Proteomes" id="UP000297635">
    <property type="component" value="Unassembled WGS sequence"/>
</dbReference>
<sequence length="73" mass="8373">MKRYSEERTEAAVRLLIENLTQNLNHSGIILDEFEATHNDRECDESKQYAALVAGHFALKDAVDKINNELNKK</sequence>
<dbReference type="RefSeq" id="WP_135472799.1">
    <property type="nucleotide sequence ID" value="NZ_CASJDB010000009.1"/>
</dbReference>
<organism evidence="1 2">
    <name type="scientific">Duncaniella freteri</name>
    <dbReference type="NCBI Taxonomy" id="2530391"/>
    <lineage>
        <taxon>Bacteria</taxon>
        <taxon>Pseudomonadati</taxon>
        <taxon>Bacteroidota</taxon>
        <taxon>Bacteroidia</taxon>
        <taxon>Bacteroidales</taxon>
        <taxon>Muribaculaceae</taxon>
        <taxon>Duncaniella</taxon>
    </lineage>
</organism>
<proteinExistence type="predicted"/>
<dbReference type="GeneID" id="82151110"/>
<name>A0A4Z0V6P8_9BACT</name>
<gene>
    <name evidence="1" type="ORF">EZ315_15080</name>
</gene>
<evidence type="ECO:0000313" key="2">
    <source>
        <dbReference type="Proteomes" id="UP000297635"/>
    </source>
</evidence>
<keyword evidence="2" id="KW-1185">Reference proteome</keyword>
<dbReference type="EMBL" id="SJSA01000002">
    <property type="protein sequence ID" value="TGG37121.1"/>
    <property type="molecule type" value="Genomic_DNA"/>
</dbReference>
<accession>A0A4Z0V6P8</accession>
<dbReference type="AlphaFoldDB" id="A0A4Z0V6P8"/>
<protein>
    <submittedName>
        <fullName evidence="1">Uncharacterized protein</fullName>
    </submittedName>
</protein>